<dbReference type="PANTHER" id="PTHR33223">
    <property type="entry name" value="CCHC-TYPE DOMAIN-CONTAINING PROTEIN"/>
    <property type="match status" value="1"/>
</dbReference>
<feature type="domain" description="Retrotransposon gag" evidence="1">
    <location>
        <begin position="345"/>
        <end position="418"/>
    </location>
</feature>
<dbReference type="AlphaFoldDB" id="A0AAV5K9A8"/>
<comment type="caution">
    <text evidence="3">The sequence shown here is derived from an EMBL/GenBank/DDBJ whole genome shotgun (WGS) entry which is preliminary data.</text>
</comment>
<proteinExistence type="predicted"/>
<accession>A0AAV5K9A8</accession>
<dbReference type="PANTHER" id="PTHR33223:SF8">
    <property type="entry name" value="OS04G0172440 PROTEIN"/>
    <property type="match status" value="1"/>
</dbReference>
<evidence type="ECO:0000259" key="1">
    <source>
        <dbReference type="Pfam" id="PF03732"/>
    </source>
</evidence>
<dbReference type="InterPro" id="IPR056647">
    <property type="entry name" value="DUF7745"/>
</dbReference>
<name>A0AAV5K9A8_9ROSI</name>
<dbReference type="Proteomes" id="UP001054252">
    <property type="component" value="Unassembled WGS sequence"/>
</dbReference>
<evidence type="ECO:0000259" key="2">
    <source>
        <dbReference type="Pfam" id="PF24924"/>
    </source>
</evidence>
<dbReference type="EMBL" id="BPVZ01000055">
    <property type="protein sequence ID" value="GKV20628.1"/>
    <property type="molecule type" value="Genomic_DNA"/>
</dbReference>
<evidence type="ECO:0000313" key="3">
    <source>
        <dbReference type="EMBL" id="GKV20628.1"/>
    </source>
</evidence>
<organism evidence="3 4">
    <name type="scientific">Rubroshorea leprosula</name>
    <dbReference type="NCBI Taxonomy" id="152421"/>
    <lineage>
        <taxon>Eukaryota</taxon>
        <taxon>Viridiplantae</taxon>
        <taxon>Streptophyta</taxon>
        <taxon>Embryophyta</taxon>
        <taxon>Tracheophyta</taxon>
        <taxon>Spermatophyta</taxon>
        <taxon>Magnoliopsida</taxon>
        <taxon>eudicotyledons</taxon>
        <taxon>Gunneridae</taxon>
        <taxon>Pentapetalae</taxon>
        <taxon>rosids</taxon>
        <taxon>malvids</taxon>
        <taxon>Malvales</taxon>
        <taxon>Dipterocarpaceae</taxon>
        <taxon>Rubroshorea</taxon>
    </lineage>
</organism>
<dbReference type="Pfam" id="PF24924">
    <property type="entry name" value="DUF7745"/>
    <property type="match status" value="1"/>
</dbReference>
<protein>
    <recommendedName>
        <fullName evidence="5">Retrotransposon gag domain-containing protein</fullName>
    </recommendedName>
</protein>
<feature type="domain" description="DUF7745" evidence="2">
    <location>
        <begin position="50"/>
        <end position="116"/>
    </location>
</feature>
<dbReference type="Pfam" id="PF03732">
    <property type="entry name" value="Retrotrans_gag"/>
    <property type="match status" value="1"/>
</dbReference>
<evidence type="ECO:0000313" key="4">
    <source>
        <dbReference type="Proteomes" id="UP001054252"/>
    </source>
</evidence>
<dbReference type="InterPro" id="IPR005162">
    <property type="entry name" value="Retrotrans_gag_dom"/>
</dbReference>
<evidence type="ECO:0008006" key="5">
    <source>
        <dbReference type="Google" id="ProtNLM"/>
    </source>
</evidence>
<gene>
    <name evidence="3" type="ORF">SLEP1_g30726</name>
</gene>
<sequence>MDFTKDTTRQGKRLGEDVTSHSIAKRARESIFLINTSKPDLKLLKEAYGLLSSKEKYDSKVRFWCIGDLLLVVPDWDLFRAMLKFYVPKCQAIVFPHFELVPTLDEFHHFLQCSPAMDSCAFTPQVKILLIIAPRRKVFKKQHSPYSLKSKVIKMFKENIVTNPKKSAVDERVDKLEATMQTMTATLQIVSLTLSTLTTSSVPSPASLVPTTSAPPVIIPLSTITLGNHAKDPMVTQLQFPPIYKNQPLMGESSSHAPQISSLPSEASYPPLKMNNPTLLTTIPLTLNIPPLIGQVPAIQPNPSIDILSPALEDGKSRKDVLMPMMYARKMAPYANDERVLVHYFQDSLSGPASVWFLTLDKKNICSFKDVSQAFMRQYEYNINFAPTRDSLQRITKKSNETFKEFSQWWRSEAAKLARKPSQANSLPFERPVRLLEIFPPFLLKNQVSSLELSLST</sequence>
<keyword evidence="4" id="KW-1185">Reference proteome</keyword>
<reference evidence="3 4" key="1">
    <citation type="journal article" date="2021" name="Commun. Biol.">
        <title>The genome of Shorea leprosula (Dipterocarpaceae) highlights the ecological relevance of drought in aseasonal tropical rainforests.</title>
        <authorList>
            <person name="Ng K.K.S."/>
            <person name="Kobayashi M.J."/>
            <person name="Fawcett J.A."/>
            <person name="Hatakeyama M."/>
            <person name="Paape T."/>
            <person name="Ng C.H."/>
            <person name="Ang C.C."/>
            <person name="Tnah L.H."/>
            <person name="Lee C.T."/>
            <person name="Nishiyama T."/>
            <person name="Sese J."/>
            <person name="O'Brien M.J."/>
            <person name="Copetti D."/>
            <person name="Mohd Noor M.I."/>
            <person name="Ong R.C."/>
            <person name="Putra M."/>
            <person name="Sireger I.Z."/>
            <person name="Indrioko S."/>
            <person name="Kosugi Y."/>
            <person name="Izuno A."/>
            <person name="Isagi Y."/>
            <person name="Lee S.L."/>
            <person name="Shimizu K.K."/>
        </authorList>
    </citation>
    <scope>NUCLEOTIDE SEQUENCE [LARGE SCALE GENOMIC DNA]</scope>
    <source>
        <strain evidence="3">214</strain>
    </source>
</reference>